<dbReference type="Proteomes" id="UP000611640">
    <property type="component" value="Chromosome"/>
</dbReference>
<dbReference type="InterPro" id="IPR007627">
    <property type="entry name" value="RNA_pol_sigma70_r2"/>
</dbReference>
<keyword evidence="3" id="KW-0731">Sigma factor</keyword>
<dbReference type="GO" id="GO:0016987">
    <property type="term" value="F:sigma factor activity"/>
    <property type="evidence" value="ECO:0007669"/>
    <property type="project" value="UniProtKB-KW"/>
</dbReference>
<evidence type="ECO:0000256" key="5">
    <source>
        <dbReference type="SAM" id="MobiDB-lite"/>
    </source>
</evidence>
<evidence type="ECO:0000256" key="3">
    <source>
        <dbReference type="ARBA" id="ARBA00023082"/>
    </source>
</evidence>
<keyword evidence="9" id="KW-1185">Reference proteome</keyword>
<feature type="region of interest" description="Disordered" evidence="5">
    <location>
        <begin position="1"/>
        <end position="22"/>
    </location>
</feature>
<evidence type="ECO:0000256" key="1">
    <source>
        <dbReference type="ARBA" id="ARBA00010641"/>
    </source>
</evidence>
<dbReference type="CDD" id="cd06171">
    <property type="entry name" value="Sigma70_r4"/>
    <property type="match status" value="1"/>
</dbReference>
<dbReference type="SUPFAM" id="SSF88946">
    <property type="entry name" value="Sigma2 domain of RNA polymerase sigma factors"/>
    <property type="match status" value="1"/>
</dbReference>
<dbReference type="AlphaFoldDB" id="A0A7R7HVZ7"/>
<dbReference type="PANTHER" id="PTHR43133">
    <property type="entry name" value="RNA POLYMERASE ECF-TYPE SIGMA FACTO"/>
    <property type="match status" value="1"/>
</dbReference>
<feature type="domain" description="RNA polymerase sigma-70 region 2" evidence="6">
    <location>
        <begin position="42"/>
        <end position="109"/>
    </location>
</feature>
<evidence type="ECO:0000256" key="4">
    <source>
        <dbReference type="ARBA" id="ARBA00023163"/>
    </source>
</evidence>
<keyword evidence="2" id="KW-0805">Transcription regulation</keyword>
<dbReference type="InterPro" id="IPR036388">
    <property type="entry name" value="WH-like_DNA-bd_sf"/>
</dbReference>
<dbReference type="EMBL" id="AP023355">
    <property type="protein sequence ID" value="BCJ34191.1"/>
    <property type="molecule type" value="Genomic_DNA"/>
</dbReference>
<dbReference type="PANTHER" id="PTHR43133:SF66">
    <property type="entry name" value="ECF RNA POLYMERASE SIGMA FACTOR SIGK"/>
    <property type="match status" value="1"/>
</dbReference>
<comment type="similarity">
    <text evidence="1">Belongs to the sigma-70 factor family. ECF subfamily.</text>
</comment>
<accession>A0A7R7HVZ7</accession>
<feature type="domain" description="RNA polymerase sigma factor 70 region 4 type 2" evidence="7">
    <location>
        <begin position="141"/>
        <end position="193"/>
    </location>
</feature>
<reference evidence="8 9" key="1">
    <citation type="submission" date="2020-08" db="EMBL/GenBank/DDBJ databases">
        <title>Whole genome shotgun sequence of Actinocatenispora thailandica NBRC 105041.</title>
        <authorList>
            <person name="Komaki H."/>
            <person name="Tamura T."/>
        </authorList>
    </citation>
    <scope>NUCLEOTIDE SEQUENCE [LARGE SCALE GENOMIC DNA]</scope>
    <source>
        <strain evidence="8 9">NBRC 105041</strain>
    </source>
</reference>
<proteinExistence type="inferred from homology"/>
<dbReference type="NCBIfam" id="NF007228">
    <property type="entry name" value="PRK09646.1"/>
    <property type="match status" value="1"/>
</dbReference>
<dbReference type="Gene3D" id="1.10.1740.10">
    <property type="match status" value="1"/>
</dbReference>
<keyword evidence="4" id="KW-0804">Transcription</keyword>
<dbReference type="GO" id="GO:0003677">
    <property type="term" value="F:DNA binding"/>
    <property type="evidence" value="ECO:0007669"/>
    <property type="project" value="InterPro"/>
</dbReference>
<evidence type="ECO:0000256" key="2">
    <source>
        <dbReference type="ARBA" id="ARBA00023015"/>
    </source>
</evidence>
<dbReference type="NCBIfam" id="TIGR02937">
    <property type="entry name" value="sigma70-ECF"/>
    <property type="match status" value="1"/>
</dbReference>
<dbReference type="InterPro" id="IPR014284">
    <property type="entry name" value="RNA_pol_sigma-70_dom"/>
</dbReference>
<evidence type="ECO:0000259" key="7">
    <source>
        <dbReference type="Pfam" id="PF08281"/>
    </source>
</evidence>
<organism evidence="8 9">
    <name type="scientific">Actinocatenispora thailandica</name>
    <dbReference type="NCBI Taxonomy" id="227318"/>
    <lineage>
        <taxon>Bacteria</taxon>
        <taxon>Bacillati</taxon>
        <taxon>Actinomycetota</taxon>
        <taxon>Actinomycetes</taxon>
        <taxon>Micromonosporales</taxon>
        <taxon>Micromonosporaceae</taxon>
        <taxon>Actinocatenispora</taxon>
    </lineage>
</organism>
<name>A0A7R7HVZ7_9ACTN</name>
<dbReference type="Pfam" id="PF04542">
    <property type="entry name" value="Sigma70_r2"/>
    <property type="match status" value="1"/>
</dbReference>
<sequence length="201" mass="22694">MVRERVRFGGGRPVPQATDGEDPVGALLVRTARGDEPAFADLYEQVAPRVYGLCVRVLRDPGQAEEVSQEVLLEVWRRAARYRPDRGTGLVWVLTVAHRRAVDRVRSAQARTDREERAAATAAPESGDEVAEQVTIRMEHQQVRRCLRALTELQREAVTLAYYHGRTYREVAELLAVPLPTVKSRMRDALIRLRDCLAVAR</sequence>
<dbReference type="GO" id="GO:0006352">
    <property type="term" value="P:DNA-templated transcription initiation"/>
    <property type="evidence" value="ECO:0007669"/>
    <property type="project" value="InterPro"/>
</dbReference>
<protein>
    <submittedName>
        <fullName evidence="8">RNA polymerase sigma factor SigK</fullName>
    </submittedName>
</protein>
<dbReference type="InterPro" id="IPR013324">
    <property type="entry name" value="RNA_pol_sigma_r3/r4-like"/>
</dbReference>
<dbReference type="InterPro" id="IPR039425">
    <property type="entry name" value="RNA_pol_sigma-70-like"/>
</dbReference>
<dbReference type="KEGG" id="atl:Athai_16940"/>
<feature type="region of interest" description="Disordered" evidence="5">
    <location>
        <begin position="107"/>
        <end position="130"/>
    </location>
</feature>
<evidence type="ECO:0000313" key="8">
    <source>
        <dbReference type="EMBL" id="BCJ34191.1"/>
    </source>
</evidence>
<dbReference type="InterPro" id="IPR013325">
    <property type="entry name" value="RNA_pol_sigma_r2"/>
</dbReference>
<evidence type="ECO:0000313" key="9">
    <source>
        <dbReference type="Proteomes" id="UP000611640"/>
    </source>
</evidence>
<feature type="compositionally biased region" description="Basic and acidic residues" evidence="5">
    <location>
        <begin position="107"/>
        <end position="118"/>
    </location>
</feature>
<gene>
    <name evidence="8" type="primary">rpoE_6</name>
    <name evidence="8" type="ORF">Athai_16940</name>
</gene>
<evidence type="ECO:0000259" key="6">
    <source>
        <dbReference type="Pfam" id="PF04542"/>
    </source>
</evidence>
<dbReference type="SUPFAM" id="SSF88659">
    <property type="entry name" value="Sigma3 and sigma4 domains of RNA polymerase sigma factors"/>
    <property type="match status" value="1"/>
</dbReference>
<dbReference type="Pfam" id="PF08281">
    <property type="entry name" value="Sigma70_r4_2"/>
    <property type="match status" value="1"/>
</dbReference>
<dbReference type="InterPro" id="IPR013249">
    <property type="entry name" value="RNA_pol_sigma70_r4_t2"/>
</dbReference>
<dbReference type="RefSeq" id="WP_203960944.1">
    <property type="nucleotide sequence ID" value="NZ_AP023355.1"/>
</dbReference>
<dbReference type="Gene3D" id="1.10.10.10">
    <property type="entry name" value="Winged helix-like DNA-binding domain superfamily/Winged helix DNA-binding domain"/>
    <property type="match status" value="1"/>
</dbReference>